<reference evidence="1" key="1">
    <citation type="journal article" date="2015" name="Genome Announc.">
        <title>Draft Genome Sequence of Thiostrepton-Producing Streptomyces azureus ATCC 14921.</title>
        <authorList>
            <person name="Sakihara K."/>
            <person name="Maeda J."/>
            <person name="Tashiro K."/>
            <person name="Fujino Y."/>
            <person name="Kuhara S."/>
            <person name="Ohshima T."/>
            <person name="Ogata S."/>
            <person name="Doi K."/>
        </authorList>
    </citation>
    <scope>NUCLEOTIDE SEQUENCE [LARGE SCALE GENOMIC DNA]</scope>
    <source>
        <strain evidence="1">ATCC14921</strain>
    </source>
</reference>
<accession>A0A0K8PEU0</accession>
<dbReference type="Proteomes" id="UP000053859">
    <property type="component" value="Unassembled WGS sequence"/>
</dbReference>
<dbReference type="AlphaFoldDB" id="A0A0K8PEU0"/>
<sequence length="39" mass="4198">MGRLAADWPDSELQLAIDAGHPDALTLTAEGVRIRLARP</sequence>
<proteinExistence type="predicted"/>
<name>A0A0K8PEU0_STRAJ</name>
<organism evidence="1 2">
    <name type="scientific">Streptomyces azureus</name>
    <dbReference type="NCBI Taxonomy" id="146537"/>
    <lineage>
        <taxon>Bacteria</taxon>
        <taxon>Bacillati</taxon>
        <taxon>Actinomycetota</taxon>
        <taxon>Actinomycetes</taxon>
        <taxon>Kitasatosporales</taxon>
        <taxon>Streptomycetaceae</taxon>
        <taxon>Streptomyces</taxon>
    </lineage>
</organism>
<dbReference type="PATRIC" id="fig|146537.3.peg.1079"/>
<protein>
    <submittedName>
        <fullName evidence="1">Uncharacterized protein</fullName>
    </submittedName>
</protein>
<evidence type="ECO:0000313" key="1">
    <source>
        <dbReference type="EMBL" id="GAP46288.1"/>
    </source>
</evidence>
<gene>
    <name evidence="1" type="ORF">SAZU_1026</name>
</gene>
<keyword evidence="2" id="KW-1185">Reference proteome</keyword>
<dbReference type="EMBL" id="DF968210">
    <property type="protein sequence ID" value="GAP46288.1"/>
    <property type="molecule type" value="Genomic_DNA"/>
</dbReference>
<evidence type="ECO:0000313" key="2">
    <source>
        <dbReference type="Proteomes" id="UP000053859"/>
    </source>
</evidence>